<dbReference type="InterPro" id="IPR000644">
    <property type="entry name" value="CBS_dom"/>
</dbReference>
<dbReference type="Gene3D" id="3.10.580.10">
    <property type="entry name" value="CBS-domain"/>
    <property type="match status" value="1"/>
</dbReference>
<evidence type="ECO:0000259" key="2">
    <source>
        <dbReference type="PROSITE" id="PS51371"/>
    </source>
</evidence>
<dbReference type="EMBL" id="WMBA01000068">
    <property type="protein sequence ID" value="MTD58428.1"/>
    <property type="molecule type" value="Genomic_DNA"/>
</dbReference>
<dbReference type="SUPFAM" id="SSF53448">
    <property type="entry name" value="Nucleotide-diphospho-sugar transferases"/>
    <property type="match status" value="1"/>
</dbReference>
<name>A0A6N7Z9K9_9PSEU</name>
<reference evidence="3 4" key="1">
    <citation type="submission" date="2019-11" db="EMBL/GenBank/DDBJ databases">
        <title>Draft genome of Amycolatopsis RM579.</title>
        <authorList>
            <person name="Duangmal K."/>
            <person name="Mingma R."/>
        </authorList>
    </citation>
    <scope>NUCLEOTIDE SEQUENCE [LARGE SCALE GENOMIC DNA]</scope>
    <source>
        <strain evidence="3 4">RM579</strain>
    </source>
</reference>
<dbReference type="GO" id="GO:0016740">
    <property type="term" value="F:transferase activity"/>
    <property type="evidence" value="ECO:0007669"/>
    <property type="project" value="UniProtKB-KW"/>
</dbReference>
<dbReference type="InterPro" id="IPR029044">
    <property type="entry name" value="Nucleotide-diphossugar_trans"/>
</dbReference>
<dbReference type="PANTHER" id="PTHR22572">
    <property type="entry name" value="SUGAR-1-PHOSPHATE GUANYL TRANSFERASE"/>
    <property type="match status" value="1"/>
</dbReference>
<evidence type="ECO:0000313" key="4">
    <source>
        <dbReference type="Proteomes" id="UP000440096"/>
    </source>
</evidence>
<accession>A0A6N7Z9K9</accession>
<gene>
    <name evidence="3" type="ORF">GKO32_31265</name>
</gene>
<evidence type="ECO:0000313" key="3">
    <source>
        <dbReference type="EMBL" id="MTD58428.1"/>
    </source>
</evidence>
<feature type="domain" description="CBS" evidence="2">
    <location>
        <begin position="1"/>
        <end position="62"/>
    </location>
</feature>
<keyword evidence="1" id="KW-0129">CBS domain</keyword>
<feature type="domain" description="CBS" evidence="2">
    <location>
        <begin position="70"/>
        <end position="127"/>
    </location>
</feature>
<dbReference type="Gene3D" id="3.90.550.10">
    <property type="entry name" value="Spore Coat Polysaccharide Biosynthesis Protein SpsA, Chain A"/>
    <property type="match status" value="1"/>
</dbReference>
<dbReference type="InterPro" id="IPR005835">
    <property type="entry name" value="NTP_transferase_dom"/>
</dbReference>
<evidence type="ECO:0000256" key="1">
    <source>
        <dbReference type="PROSITE-ProRule" id="PRU00703"/>
    </source>
</evidence>
<comment type="caution">
    <text evidence="3">The sequence shown here is derived from an EMBL/GenBank/DDBJ whole genome shotgun (WGS) entry which is preliminary data.</text>
</comment>
<dbReference type="SUPFAM" id="SSF54631">
    <property type="entry name" value="CBS-domain pair"/>
    <property type="match status" value="1"/>
</dbReference>
<organism evidence="3 4">
    <name type="scientific">Amycolatopsis pithecellobii</name>
    <dbReference type="NCBI Taxonomy" id="664692"/>
    <lineage>
        <taxon>Bacteria</taxon>
        <taxon>Bacillati</taxon>
        <taxon>Actinomycetota</taxon>
        <taxon>Actinomycetes</taxon>
        <taxon>Pseudonocardiales</taxon>
        <taxon>Pseudonocardiaceae</taxon>
        <taxon>Amycolatopsis</taxon>
    </lineage>
</organism>
<dbReference type="Pfam" id="PF00571">
    <property type="entry name" value="CBS"/>
    <property type="match status" value="2"/>
</dbReference>
<dbReference type="OrthoDB" id="9801810at2"/>
<dbReference type="Proteomes" id="UP000440096">
    <property type="component" value="Unassembled WGS sequence"/>
</dbReference>
<sequence length="352" mass="38799">MVKNYTDLAELMIGRNASIRTALSVIDRHRLTTAFVVDGDGGLAGAVGENDIRRALLRGHDLDSTVARLIRRPTVTVGPDDGRAEVLDLMRALRVSEIPIVDAKGMLAGLHIEEEIVGMPELENWAVIMAGGRGERLAPLTKDVPKPMLPVAGRPILERLVLHLVGAGIRNIFISVNYLADIIEKHFGDGSKFGCRIEYLREDTDRPLGSGGSLGLLPDSGYRSAAPLLVMNGDLITAFSVREMLETHSEYNAVATIAVSTYEHQVPFGVMEARDDALVRMVEKPTHSWPVNAGIYVIEPDLLSRIPPGQLFPITDLFTECLQRKERVMLWQLRDWKDIGRPAELAEARGQM</sequence>
<dbReference type="InterPro" id="IPR046342">
    <property type="entry name" value="CBS_dom_sf"/>
</dbReference>
<protein>
    <submittedName>
        <fullName evidence="3">NTP transferase domain-containing protein</fullName>
    </submittedName>
</protein>
<dbReference type="AlphaFoldDB" id="A0A6N7Z9K9"/>
<proteinExistence type="predicted"/>
<dbReference type="InterPro" id="IPR050486">
    <property type="entry name" value="Mannose-1P_guanyltransferase"/>
</dbReference>
<dbReference type="SMART" id="SM00116">
    <property type="entry name" value="CBS"/>
    <property type="match status" value="2"/>
</dbReference>
<keyword evidence="3" id="KW-0808">Transferase</keyword>
<keyword evidence="4" id="KW-1185">Reference proteome</keyword>
<dbReference type="Pfam" id="PF00483">
    <property type="entry name" value="NTP_transferase"/>
    <property type="match status" value="1"/>
</dbReference>
<dbReference type="PROSITE" id="PS51371">
    <property type="entry name" value="CBS"/>
    <property type="match status" value="2"/>
</dbReference>